<accession>A0A2X2JSM3</accession>
<dbReference type="SUPFAM" id="SSF55961">
    <property type="entry name" value="Bet v1-like"/>
    <property type="match status" value="1"/>
</dbReference>
<gene>
    <name evidence="3" type="ORF">NCTC11343_05649</name>
</gene>
<dbReference type="EMBL" id="UAUU01000011">
    <property type="protein sequence ID" value="SPZ94931.1"/>
    <property type="molecule type" value="Genomic_DNA"/>
</dbReference>
<feature type="domain" description="Activator of Hsp90 ATPase homologue 1/2-like C-terminal" evidence="2">
    <location>
        <begin position="18"/>
        <end position="163"/>
    </location>
</feature>
<evidence type="ECO:0000256" key="1">
    <source>
        <dbReference type="ARBA" id="ARBA00006817"/>
    </source>
</evidence>
<dbReference type="Gene3D" id="3.30.530.20">
    <property type="match status" value="1"/>
</dbReference>
<dbReference type="AlphaFoldDB" id="A0A2X2JSM3"/>
<evidence type="ECO:0000313" key="3">
    <source>
        <dbReference type="EMBL" id="SPZ94931.1"/>
    </source>
</evidence>
<reference evidence="3 4" key="1">
    <citation type="submission" date="2018-06" db="EMBL/GenBank/DDBJ databases">
        <authorList>
            <consortium name="Pathogen Informatics"/>
            <person name="Doyle S."/>
        </authorList>
    </citation>
    <scope>NUCLEOTIDE SEQUENCE [LARGE SCALE GENOMIC DNA]</scope>
    <source>
        <strain evidence="3 4">NCTC11343</strain>
    </source>
</reference>
<dbReference type="Pfam" id="PF08327">
    <property type="entry name" value="AHSA1"/>
    <property type="match status" value="1"/>
</dbReference>
<protein>
    <submittedName>
        <fullName evidence="3">Activator of Hsp90 ATPase homolog 1-like protein</fullName>
    </submittedName>
</protein>
<evidence type="ECO:0000259" key="2">
    <source>
        <dbReference type="Pfam" id="PF08327"/>
    </source>
</evidence>
<evidence type="ECO:0000313" key="4">
    <source>
        <dbReference type="Proteomes" id="UP000251241"/>
    </source>
</evidence>
<sequence>MQKMERTIKLTVFLPYDQDLVWRALTEADLLGAWFMPNDIETETGHYFTFRMKAQKGWDGITHCEIISAIPKQYLAYSYRGEATGEKALACAGIHSDKADKLTKGIFTKLDTVLSFSLEPTCSGTLFLKVKQSGYKGIKLVLISFIMEMGWKKQLHKKLPHLLQKAQSRAIETMISPISF</sequence>
<proteinExistence type="inferred from homology"/>
<comment type="similarity">
    <text evidence="1">Belongs to the AHA1 family.</text>
</comment>
<dbReference type="Proteomes" id="UP000251241">
    <property type="component" value="Unassembled WGS sequence"/>
</dbReference>
<name>A0A2X2JSM3_SPHMU</name>
<organism evidence="3 4">
    <name type="scientific">Sphingobacterium multivorum</name>
    <dbReference type="NCBI Taxonomy" id="28454"/>
    <lineage>
        <taxon>Bacteria</taxon>
        <taxon>Pseudomonadati</taxon>
        <taxon>Bacteroidota</taxon>
        <taxon>Sphingobacteriia</taxon>
        <taxon>Sphingobacteriales</taxon>
        <taxon>Sphingobacteriaceae</taxon>
        <taxon>Sphingobacterium</taxon>
    </lineage>
</organism>
<dbReference type="InterPro" id="IPR023393">
    <property type="entry name" value="START-like_dom_sf"/>
</dbReference>
<dbReference type="InterPro" id="IPR013538">
    <property type="entry name" value="ASHA1/2-like_C"/>
</dbReference>
<dbReference type="CDD" id="cd07814">
    <property type="entry name" value="SRPBCC_CalC_Aha1-like"/>
    <property type="match status" value="1"/>
</dbReference>